<feature type="transmembrane region" description="Helical" evidence="6">
    <location>
        <begin position="136"/>
        <end position="156"/>
    </location>
</feature>
<proteinExistence type="predicted"/>
<accession>A0AAU9EN33</accession>
<keyword evidence="2 5" id="KW-0812">Transmembrane</keyword>
<keyword evidence="4 6" id="KW-0472">Membrane</keyword>
<feature type="transmembrane region" description="Helical" evidence="6">
    <location>
        <begin position="411"/>
        <end position="431"/>
    </location>
</feature>
<dbReference type="AlphaFoldDB" id="A0AAU9EN33"/>
<dbReference type="GO" id="GO:0015990">
    <property type="term" value="P:electron transport coupled proton transport"/>
    <property type="evidence" value="ECO:0007669"/>
    <property type="project" value="TreeGrafter"/>
</dbReference>
<evidence type="ECO:0000256" key="6">
    <source>
        <dbReference type="SAM" id="Phobius"/>
    </source>
</evidence>
<dbReference type="GO" id="GO:0008137">
    <property type="term" value="F:NADH dehydrogenase (ubiquinone) activity"/>
    <property type="evidence" value="ECO:0007669"/>
    <property type="project" value="InterPro"/>
</dbReference>
<feature type="transmembrane region" description="Helical" evidence="6">
    <location>
        <begin position="327"/>
        <end position="348"/>
    </location>
</feature>
<evidence type="ECO:0000259" key="7">
    <source>
        <dbReference type="Pfam" id="PF00361"/>
    </source>
</evidence>
<feature type="domain" description="NADH:quinone oxidoreductase/Mrp antiporter transmembrane" evidence="7">
    <location>
        <begin position="131"/>
        <end position="421"/>
    </location>
</feature>
<feature type="transmembrane region" description="Helical" evidence="6">
    <location>
        <begin position="274"/>
        <end position="295"/>
    </location>
</feature>
<dbReference type="GO" id="GO:0042773">
    <property type="term" value="P:ATP synthesis coupled electron transport"/>
    <property type="evidence" value="ECO:0007669"/>
    <property type="project" value="InterPro"/>
</dbReference>
<evidence type="ECO:0000256" key="4">
    <source>
        <dbReference type="ARBA" id="ARBA00023136"/>
    </source>
</evidence>
<organism evidence="9 10">
    <name type="scientific">Desulfoferula mesophila</name>
    <dbReference type="NCBI Taxonomy" id="3058419"/>
    <lineage>
        <taxon>Bacteria</taxon>
        <taxon>Pseudomonadati</taxon>
        <taxon>Thermodesulfobacteriota</taxon>
        <taxon>Desulfarculia</taxon>
        <taxon>Desulfarculales</taxon>
        <taxon>Desulfarculaceae</taxon>
        <taxon>Desulfoferula</taxon>
    </lineage>
</organism>
<feature type="transmembrane region" description="Helical" evidence="6">
    <location>
        <begin position="452"/>
        <end position="470"/>
    </location>
</feature>
<dbReference type="PANTHER" id="PTHR42829">
    <property type="entry name" value="NADH-UBIQUINONE OXIDOREDUCTASE CHAIN 5"/>
    <property type="match status" value="1"/>
</dbReference>
<dbReference type="Gene3D" id="1.20.5.2700">
    <property type="match status" value="1"/>
</dbReference>
<feature type="transmembrane region" description="Helical" evidence="6">
    <location>
        <begin position="112"/>
        <end position="130"/>
    </location>
</feature>
<feature type="domain" description="NADH-Ubiquinone oxidoreductase (complex I) chain 5 N-terminal" evidence="8">
    <location>
        <begin position="65"/>
        <end position="115"/>
    </location>
</feature>
<evidence type="ECO:0000256" key="2">
    <source>
        <dbReference type="ARBA" id="ARBA00022692"/>
    </source>
</evidence>
<dbReference type="PRINTS" id="PR01434">
    <property type="entry name" value="NADHDHGNASE5"/>
</dbReference>
<feature type="transmembrane region" description="Helical" evidence="6">
    <location>
        <begin position="302"/>
        <end position="321"/>
    </location>
</feature>
<dbReference type="InterPro" id="IPR001750">
    <property type="entry name" value="ND/Mrp_TM"/>
</dbReference>
<dbReference type="InterPro" id="IPR001516">
    <property type="entry name" value="Proton_antipo_N"/>
</dbReference>
<dbReference type="GO" id="GO:0003954">
    <property type="term" value="F:NADH dehydrogenase activity"/>
    <property type="evidence" value="ECO:0007669"/>
    <property type="project" value="TreeGrafter"/>
</dbReference>
<keyword evidence="10" id="KW-1185">Reference proteome</keyword>
<feature type="transmembrane region" description="Helical" evidence="6">
    <location>
        <begin position="168"/>
        <end position="190"/>
    </location>
</feature>
<dbReference type="GO" id="GO:0012505">
    <property type="term" value="C:endomembrane system"/>
    <property type="evidence" value="ECO:0007669"/>
    <property type="project" value="UniProtKB-SubCell"/>
</dbReference>
<dbReference type="PRINTS" id="PR01435">
    <property type="entry name" value="NPOXDRDTASE5"/>
</dbReference>
<dbReference type="KEGG" id="dmp:FAK_30300"/>
<dbReference type="PANTHER" id="PTHR42829:SF2">
    <property type="entry name" value="NADH-UBIQUINONE OXIDOREDUCTASE CHAIN 5"/>
    <property type="match status" value="1"/>
</dbReference>
<dbReference type="GO" id="GO:0016020">
    <property type="term" value="C:membrane"/>
    <property type="evidence" value="ECO:0007669"/>
    <property type="project" value="UniProtKB-SubCell"/>
</dbReference>
<evidence type="ECO:0000256" key="3">
    <source>
        <dbReference type="ARBA" id="ARBA00022989"/>
    </source>
</evidence>
<dbReference type="RefSeq" id="WP_338601143.1">
    <property type="nucleotide sequence ID" value="NZ_AP028679.1"/>
</dbReference>
<feature type="transmembrane region" description="Helical" evidence="6">
    <location>
        <begin position="369"/>
        <end position="391"/>
    </location>
</feature>
<protein>
    <submittedName>
        <fullName evidence="9">NADH-quinone oxidoreductase subunit L</fullName>
    </submittedName>
</protein>
<gene>
    <name evidence="9" type="primary">nuoL-2</name>
    <name evidence="9" type="ORF">FAK_30300</name>
</gene>
<evidence type="ECO:0000313" key="9">
    <source>
        <dbReference type="EMBL" id="BEQ15964.1"/>
    </source>
</evidence>
<feature type="transmembrane region" description="Helical" evidence="6">
    <location>
        <begin position="600"/>
        <end position="623"/>
    </location>
</feature>
<feature type="transmembrane region" description="Helical" evidence="6">
    <location>
        <begin position="81"/>
        <end position="100"/>
    </location>
</feature>
<dbReference type="NCBIfam" id="NF005141">
    <property type="entry name" value="PRK06590.1"/>
    <property type="match status" value="1"/>
</dbReference>
<comment type="subcellular location">
    <subcellularLocation>
        <location evidence="1">Endomembrane system</location>
        <topology evidence="1">Multi-pass membrane protein</topology>
    </subcellularLocation>
    <subcellularLocation>
        <location evidence="5">Membrane</location>
        <topology evidence="5">Multi-pass membrane protein</topology>
    </subcellularLocation>
</comment>
<name>A0AAU9EN33_9BACT</name>
<feature type="transmembrane region" description="Helical" evidence="6">
    <location>
        <begin position="243"/>
        <end position="262"/>
    </location>
</feature>
<feature type="transmembrane region" description="Helical" evidence="6">
    <location>
        <begin position="32"/>
        <end position="52"/>
    </location>
</feature>
<dbReference type="InterPro" id="IPR018393">
    <property type="entry name" value="NADHpl_OxRdtase_5_subgr"/>
</dbReference>
<keyword evidence="3 6" id="KW-1133">Transmembrane helix</keyword>
<feature type="transmembrane region" description="Helical" evidence="6">
    <location>
        <begin position="202"/>
        <end position="222"/>
    </location>
</feature>
<evidence type="ECO:0000313" key="10">
    <source>
        <dbReference type="Proteomes" id="UP001366166"/>
    </source>
</evidence>
<evidence type="ECO:0000256" key="5">
    <source>
        <dbReference type="RuleBase" id="RU000320"/>
    </source>
</evidence>
<dbReference type="EMBL" id="AP028679">
    <property type="protein sequence ID" value="BEQ15964.1"/>
    <property type="molecule type" value="Genomic_DNA"/>
</dbReference>
<dbReference type="NCBIfam" id="TIGR01974">
    <property type="entry name" value="NDH_I_L"/>
    <property type="match status" value="1"/>
</dbReference>
<dbReference type="Proteomes" id="UP001366166">
    <property type="component" value="Chromosome"/>
</dbReference>
<sequence>MRALILIMLLAPLSGALLNALAGRALSRKGVSLAACAAVLVSLGAAVAALALRGAAAHDLTLFAWIKLCPLHAAMDVHYDSLAALMALMVTFVATIIHLYSASFMRDDPGLVRYFVYLNLFVFAMLVVTLSNSLVFMYLGWEGVGFCSYALIGFWYGEAANASAGRKAFLFTRLGDIAFGVLLALCLAWLGELSITGINAQAATLGSGAALVLGLLLFWAAAGKSAQLPLSVWLPDAMAGPSPVSALIHAATMVTAGVYLLMRLFPVLAASPPVLWLIAGVGALTALWAALAALAQRDIKRVLAYSTISQVGYMFLAVGASDIVAGMFHLLSHAFFKSLLFLAAGCVIKALNEEHNIFKMGNLRRLMPGVATLFLIGALCLSAFPLLGGYFSKDRILLAAFVAPGLSYKLFWAAGFLAALLTPLYTFRLYFIAFGARDGGPSADQVGKLPRLLTWVLWPLAALALFDGLLNVPLGPGKHWLARFMASVPGARLEVPAASSVEVGMALASATGVLASLALAYWLYRRVQAEPPATPWREALFNAFYLDRLYQIALVRPYRATAEFLWKQFDDGGLDLGFMTLGQGLSIFSRGMAAWSSGRLSLYLLMMLVALVSVLGILAWTWFAW</sequence>
<reference evidence="10" key="1">
    <citation type="journal article" date="2023" name="Arch. Microbiol.">
        <title>Desulfoferula mesophilus gen. nov. sp. nov., a mesophilic sulfate-reducing bacterium isolated from a brackish lake sediment.</title>
        <authorList>
            <person name="Watanabe T."/>
            <person name="Yabe T."/>
            <person name="Tsuji J.M."/>
            <person name="Fukui M."/>
        </authorList>
    </citation>
    <scope>NUCLEOTIDE SEQUENCE [LARGE SCALE GENOMIC DNA]</scope>
    <source>
        <strain evidence="10">12FAK</strain>
    </source>
</reference>
<dbReference type="InterPro" id="IPR003945">
    <property type="entry name" value="NU5C-like"/>
</dbReference>
<evidence type="ECO:0000259" key="8">
    <source>
        <dbReference type="Pfam" id="PF00662"/>
    </source>
</evidence>
<dbReference type="Pfam" id="PF00662">
    <property type="entry name" value="Proton_antipo_N"/>
    <property type="match status" value="1"/>
</dbReference>
<feature type="transmembrane region" description="Helical" evidence="6">
    <location>
        <begin position="503"/>
        <end position="524"/>
    </location>
</feature>
<evidence type="ECO:0000256" key="1">
    <source>
        <dbReference type="ARBA" id="ARBA00004127"/>
    </source>
</evidence>
<dbReference type="Pfam" id="PF00361">
    <property type="entry name" value="Proton_antipo_M"/>
    <property type="match status" value="1"/>
</dbReference>